<reference evidence="3" key="1">
    <citation type="submission" date="2018-05" db="EMBL/GenBank/DDBJ databases">
        <authorList>
            <person name="Lanie J.A."/>
            <person name="Ng W.-L."/>
            <person name="Kazmierczak K.M."/>
            <person name="Andrzejewski T.M."/>
            <person name="Davidsen T.M."/>
            <person name="Wayne K.J."/>
            <person name="Tettelin H."/>
            <person name="Glass J.I."/>
            <person name="Rusch D."/>
            <person name="Podicherti R."/>
            <person name="Tsui H.-C.T."/>
            <person name="Winkler M.E."/>
        </authorList>
    </citation>
    <scope>NUCLEOTIDE SEQUENCE</scope>
</reference>
<sequence>KQEENVTEKIKDELNSIKTSFSDSFGTMSRDIAKDMTGALTKVDEKVLNFNQQIQTINESQNNFSRILAGVKQYGGLSEFSLASILEDLLPASQYIANAKMKPDETRDLVEFAVKLQNNILCPIDSHWPIEKYKAVDEAFQEKDKEALAAARHDLASAFRTKSKNVSQKYINPPMSTDFAIVYVPTEGLYAELSSYRDPKTKELLLEELRKKYKITIAGPNTLCAIIQAYHLG</sequence>
<keyword evidence="2" id="KW-0233">DNA recombination</keyword>
<name>A0A383E2J3_9ZZZZ</name>
<dbReference type="Pfam" id="PF02646">
    <property type="entry name" value="RmuC"/>
    <property type="match status" value="1"/>
</dbReference>
<evidence type="ECO:0000256" key="1">
    <source>
        <dbReference type="ARBA" id="ARBA00023054"/>
    </source>
</evidence>
<accession>A0A383E2J3</accession>
<dbReference type="InterPro" id="IPR003798">
    <property type="entry name" value="DNA_recombination_RmuC"/>
</dbReference>
<feature type="non-terminal residue" evidence="3">
    <location>
        <position position="233"/>
    </location>
</feature>
<keyword evidence="1" id="KW-0175">Coiled coil</keyword>
<dbReference type="EMBL" id="UINC01222328">
    <property type="protein sequence ID" value="SVE51067.1"/>
    <property type="molecule type" value="Genomic_DNA"/>
</dbReference>
<feature type="non-terminal residue" evidence="3">
    <location>
        <position position="1"/>
    </location>
</feature>
<protein>
    <recommendedName>
        <fullName evidence="4">DNA recombination protein RmuC</fullName>
    </recommendedName>
</protein>
<organism evidence="3">
    <name type="scientific">marine metagenome</name>
    <dbReference type="NCBI Taxonomy" id="408172"/>
    <lineage>
        <taxon>unclassified sequences</taxon>
        <taxon>metagenomes</taxon>
        <taxon>ecological metagenomes</taxon>
    </lineage>
</organism>
<gene>
    <name evidence="3" type="ORF">METZ01_LOCUS503921</name>
</gene>
<evidence type="ECO:0008006" key="4">
    <source>
        <dbReference type="Google" id="ProtNLM"/>
    </source>
</evidence>
<dbReference type="AlphaFoldDB" id="A0A383E2J3"/>
<dbReference type="GO" id="GO:0006310">
    <property type="term" value="P:DNA recombination"/>
    <property type="evidence" value="ECO:0007669"/>
    <property type="project" value="UniProtKB-KW"/>
</dbReference>
<dbReference type="PANTHER" id="PTHR30563">
    <property type="entry name" value="DNA RECOMBINATION PROTEIN RMUC"/>
    <property type="match status" value="1"/>
</dbReference>
<proteinExistence type="predicted"/>
<dbReference type="PANTHER" id="PTHR30563:SF0">
    <property type="entry name" value="DNA RECOMBINATION PROTEIN RMUC"/>
    <property type="match status" value="1"/>
</dbReference>
<evidence type="ECO:0000256" key="2">
    <source>
        <dbReference type="ARBA" id="ARBA00023172"/>
    </source>
</evidence>
<evidence type="ECO:0000313" key="3">
    <source>
        <dbReference type="EMBL" id="SVE51067.1"/>
    </source>
</evidence>